<dbReference type="PANTHER" id="PTHR30121">
    <property type="entry name" value="UNCHARACTERIZED PROTEIN YJGR-RELATED"/>
    <property type="match status" value="1"/>
</dbReference>
<feature type="compositionally biased region" description="Basic and acidic residues" evidence="1">
    <location>
        <begin position="688"/>
        <end position="700"/>
    </location>
</feature>
<dbReference type="InterPro" id="IPR027417">
    <property type="entry name" value="P-loop_NTPase"/>
</dbReference>
<keyword evidence="4" id="KW-1185">Reference proteome</keyword>
<gene>
    <name evidence="3" type="ORF">JJE72_12380</name>
</gene>
<dbReference type="SMART" id="SM00382">
    <property type="entry name" value="AAA"/>
    <property type="match status" value="1"/>
</dbReference>
<comment type="caution">
    <text evidence="3">The sequence shown here is derived from an EMBL/GenBank/DDBJ whole genome shotgun (WGS) entry which is preliminary data.</text>
</comment>
<organism evidence="3 4">
    <name type="scientific">Sinomonas cellulolyticus</name>
    <dbReference type="NCBI Taxonomy" id="2801916"/>
    <lineage>
        <taxon>Bacteria</taxon>
        <taxon>Bacillati</taxon>
        <taxon>Actinomycetota</taxon>
        <taxon>Actinomycetes</taxon>
        <taxon>Micrococcales</taxon>
        <taxon>Micrococcaceae</taxon>
        <taxon>Sinomonas</taxon>
    </lineage>
</organism>
<evidence type="ECO:0000256" key="1">
    <source>
        <dbReference type="SAM" id="MobiDB-lite"/>
    </source>
</evidence>
<evidence type="ECO:0000313" key="4">
    <source>
        <dbReference type="Proteomes" id="UP000639051"/>
    </source>
</evidence>
<dbReference type="RefSeq" id="WP_189692706.1">
    <property type="nucleotide sequence ID" value="NZ_BNCM01000003.1"/>
</dbReference>
<feature type="domain" description="AAA+ ATPase" evidence="2">
    <location>
        <begin position="301"/>
        <end position="619"/>
    </location>
</feature>
<dbReference type="InterPro" id="IPR003688">
    <property type="entry name" value="TraG/VirD4"/>
</dbReference>
<dbReference type="EMBL" id="JAERRC010000030">
    <property type="protein sequence ID" value="MBL0706298.1"/>
    <property type="molecule type" value="Genomic_DNA"/>
</dbReference>
<feature type="region of interest" description="Disordered" evidence="1">
    <location>
        <begin position="686"/>
        <end position="717"/>
    </location>
</feature>
<dbReference type="Pfam" id="PF02534">
    <property type="entry name" value="T4SS-DNA_transf"/>
    <property type="match status" value="1"/>
</dbReference>
<dbReference type="InterPro" id="IPR003593">
    <property type="entry name" value="AAA+_ATPase"/>
</dbReference>
<dbReference type="Gene3D" id="3.40.50.300">
    <property type="entry name" value="P-loop containing nucleotide triphosphate hydrolases"/>
    <property type="match status" value="2"/>
</dbReference>
<accession>A0ABS1K466</accession>
<dbReference type="SUPFAM" id="SSF52540">
    <property type="entry name" value="P-loop containing nucleoside triphosphate hydrolases"/>
    <property type="match status" value="1"/>
</dbReference>
<evidence type="ECO:0000313" key="3">
    <source>
        <dbReference type="EMBL" id="MBL0706298.1"/>
    </source>
</evidence>
<dbReference type="Proteomes" id="UP000639051">
    <property type="component" value="Unassembled WGS sequence"/>
</dbReference>
<proteinExistence type="predicted"/>
<reference evidence="3 4" key="1">
    <citation type="submission" date="2021-01" db="EMBL/GenBank/DDBJ databases">
        <title>Genome public.</title>
        <authorList>
            <person name="Liu C."/>
            <person name="Sun Q."/>
        </authorList>
    </citation>
    <scope>NUCLEOTIDE SEQUENCE [LARGE SCALE GENOMIC DNA]</scope>
    <source>
        <strain evidence="3 4">JC656</strain>
    </source>
</reference>
<protein>
    <submittedName>
        <fullName evidence="3">Type IV secretory system conjugative DNA transfer family protein</fullName>
    </submittedName>
</protein>
<dbReference type="PANTHER" id="PTHR30121:SF6">
    <property type="entry name" value="SLR6007 PROTEIN"/>
    <property type="match status" value="1"/>
</dbReference>
<sequence length="717" mass="77787">MSKASLEFHSLYLARPFDFSAVLDTIRVIATSSEVKPIAFEFYVDRNGTRYHLGCRPSDLPRLRRALEDHLPGSVVHALSAPRLSPDRARRVDIRPASLMLSTDRTEAFTLALLSSANRRFGDGESVVLQVVLGARRPARILPAQLASTQSSILDALVGTPSKVTASERRSREAKAGEPGFVASIRIGVSSPVAPRRQQLGNDVLSALRQLEQPGHRISLGPASARDVFAGRMPRTALVPLSSSEVAALLAWPAGEPDFPAVAPLHPRLCRASPALGAERAFAVSAVPGDTRRIGIRAQDALLHSIFYGPTGSGKSTALEALIASDLKAGRPVVVLDPKAQLALGRITRLIPKARLDDVVILDAADARPVGFNPLAPSPGRDPDVIVDGILAVFKAIFAEGWGPRTEDIYSATLRTLARTSTADDPATLIDITRLLTDPTYRRVRTAKVVNDPGLAGFWAWYEELSPGGQSAAIAPPMNKLRQLLLRPALVRMLGQPHPAFHLRDVFRQNKIVLVPLNEGLIGEGTASLLGSLVVAELWQATQERARERQPMDRPGMVFVDEAHRFLHLPVSLADALNQSRSLGVGWHLATQYPSQFPTEIRDAVATNARNKIVYKQERKDAKYFADLAGSLTVEDFTALERHQVYANLASNGAPTGWASLATLGPQTEISTSQAVISRSRELYAATQRERAPQDEERIEAAVPPAAPIGRKRRVQP</sequence>
<dbReference type="InterPro" id="IPR051162">
    <property type="entry name" value="T4SS_component"/>
</dbReference>
<dbReference type="CDD" id="cd01127">
    <property type="entry name" value="TrwB_TraG_TraD_VirD4"/>
    <property type="match status" value="2"/>
</dbReference>
<evidence type="ECO:0000259" key="2">
    <source>
        <dbReference type="SMART" id="SM00382"/>
    </source>
</evidence>
<name>A0ABS1K466_9MICC</name>